<evidence type="ECO:0008006" key="3">
    <source>
        <dbReference type="Google" id="ProtNLM"/>
    </source>
</evidence>
<proteinExistence type="predicted"/>
<sequence length="77" mass="9037">MSSPKLLKGYRKDKFGDRKGIVKDIMSVRRESVRYSQVAFSTIKTCFKKNRAIIGPELNFKNKQKRICKNLEWVAQK</sequence>
<organism evidence="1 2">
    <name type="scientific">Mucilaginibacter dorajii</name>
    <dbReference type="NCBI Taxonomy" id="692994"/>
    <lineage>
        <taxon>Bacteria</taxon>
        <taxon>Pseudomonadati</taxon>
        <taxon>Bacteroidota</taxon>
        <taxon>Sphingobacteriia</taxon>
        <taxon>Sphingobacteriales</taxon>
        <taxon>Sphingobacteriaceae</taxon>
        <taxon>Mucilaginibacter</taxon>
    </lineage>
</organism>
<gene>
    <name evidence="1" type="ORF">GCM10022210_20870</name>
</gene>
<comment type="caution">
    <text evidence="1">The sequence shown here is derived from an EMBL/GenBank/DDBJ whole genome shotgun (WGS) entry which is preliminary data.</text>
</comment>
<evidence type="ECO:0000313" key="1">
    <source>
        <dbReference type="EMBL" id="GAA3971320.1"/>
    </source>
</evidence>
<protein>
    <recommendedName>
        <fullName evidence="3">Transposase</fullName>
    </recommendedName>
</protein>
<evidence type="ECO:0000313" key="2">
    <source>
        <dbReference type="Proteomes" id="UP001500742"/>
    </source>
</evidence>
<accession>A0ABP7PUA4</accession>
<keyword evidence="2" id="KW-1185">Reference proteome</keyword>
<dbReference type="EMBL" id="BAAAZC010000015">
    <property type="protein sequence ID" value="GAA3971320.1"/>
    <property type="molecule type" value="Genomic_DNA"/>
</dbReference>
<dbReference type="Proteomes" id="UP001500742">
    <property type="component" value="Unassembled WGS sequence"/>
</dbReference>
<name>A0ABP7PUA4_9SPHI</name>
<reference evidence="2" key="1">
    <citation type="journal article" date="2019" name="Int. J. Syst. Evol. Microbiol.">
        <title>The Global Catalogue of Microorganisms (GCM) 10K type strain sequencing project: providing services to taxonomists for standard genome sequencing and annotation.</title>
        <authorList>
            <consortium name="The Broad Institute Genomics Platform"/>
            <consortium name="The Broad Institute Genome Sequencing Center for Infectious Disease"/>
            <person name="Wu L."/>
            <person name="Ma J."/>
        </authorList>
    </citation>
    <scope>NUCLEOTIDE SEQUENCE [LARGE SCALE GENOMIC DNA]</scope>
    <source>
        <strain evidence="2">JCM 16601</strain>
    </source>
</reference>